<feature type="region of interest" description="Disordered" evidence="13">
    <location>
        <begin position="456"/>
        <end position="622"/>
    </location>
</feature>
<dbReference type="EMBL" id="JAQJZL010000004">
    <property type="protein sequence ID" value="KAJ6043087.1"/>
    <property type="molecule type" value="Genomic_DNA"/>
</dbReference>
<evidence type="ECO:0000256" key="13">
    <source>
        <dbReference type="SAM" id="MobiDB-lite"/>
    </source>
</evidence>
<feature type="compositionally biased region" description="Polar residues" evidence="13">
    <location>
        <begin position="461"/>
        <end position="482"/>
    </location>
</feature>
<dbReference type="InterPro" id="IPR004686">
    <property type="entry name" value="Mtc"/>
</dbReference>
<evidence type="ECO:0000256" key="12">
    <source>
        <dbReference type="PROSITE-ProRule" id="PRU00146"/>
    </source>
</evidence>
<evidence type="ECO:0000313" key="17">
    <source>
        <dbReference type="Proteomes" id="UP001219568"/>
    </source>
</evidence>
<evidence type="ECO:0000256" key="2">
    <source>
        <dbReference type="ARBA" id="ARBA00005974"/>
    </source>
</evidence>
<keyword evidence="4 14" id="KW-0812">Transmembrane</keyword>
<reference evidence="16" key="2">
    <citation type="submission" date="2023-01" db="EMBL/GenBank/DDBJ databases">
        <authorList>
            <person name="Petersen C."/>
        </authorList>
    </citation>
    <scope>NUCLEOTIDE SEQUENCE</scope>
    <source>
        <strain evidence="16">IBT 15450</strain>
    </source>
</reference>
<evidence type="ECO:0000256" key="6">
    <source>
        <dbReference type="ARBA" id="ARBA00022771"/>
    </source>
</evidence>
<name>A0AAD6IC22_PENCN</name>
<keyword evidence="10" id="KW-0496">Mitochondrion</keyword>
<accession>A0AAD6IC22</accession>
<proteinExistence type="inferred from homology"/>
<feature type="compositionally biased region" description="Low complexity" evidence="13">
    <location>
        <begin position="600"/>
        <end position="613"/>
    </location>
</feature>
<dbReference type="GO" id="GO:0015075">
    <property type="term" value="F:monoatomic ion transmembrane transporter activity"/>
    <property type="evidence" value="ECO:0007669"/>
    <property type="project" value="InterPro"/>
</dbReference>
<keyword evidence="17" id="KW-1185">Reference proteome</keyword>
<feature type="region of interest" description="Disordered" evidence="13">
    <location>
        <begin position="1"/>
        <end position="135"/>
    </location>
</feature>
<evidence type="ECO:0000256" key="10">
    <source>
        <dbReference type="ARBA" id="ARBA00023128"/>
    </source>
</evidence>
<organism evidence="16 17">
    <name type="scientific">Penicillium canescens</name>
    <dbReference type="NCBI Taxonomy" id="5083"/>
    <lineage>
        <taxon>Eukaryota</taxon>
        <taxon>Fungi</taxon>
        <taxon>Dikarya</taxon>
        <taxon>Ascomycota</taxon>
        <taxon>Pezizomycotina</taxon>
        <taxon>Eurotiomycetes</taxon>
        <taxon>Eurotiomycetidae</taxon>
        <taxon>Eurotiales</taxon>
        <taxon>Aspergillaceae</taxon>
        <taxon>Penicillium</taxon>
    </lineage>
</organism>
<evidence type="ECO:0000256" key="8">
    <source>
        <dbReference type="ARBA" id="ARBA00022970"/>
    </source>
</evidence>
<feature type="compositionally biased region" description="Basic and acidic residues" evidence="13">
    <location>
        <begin position="277"/>
        <end position="288"/>
    </location>
</feature>
<evidence type="ECO:0000259" key="15">
    <source>
        <dbReference type="PROSITE" id="PS50016"/>
    </source>
</evidence>
<dbReference type="GO" id="GO:0008270">
    <property type="term" value="F:zinc ion binding"/>
    <property type="evidence" value="ECO:0007669"/>
    <property type="project" value="UniProtKB-KW"/>
</dbReference>
<keyword evidence="6 12" id="KW-0863">Zinc-finger</keyword>
<dbReference type="Gene3D" id="3.30.40.10">
    <property type="entry name" value="Zinc/RING finger domain, C3HC4 (zinc finger)"/>
    <property type="match status" value="1"/>
</dbReference>
<keyword evidence="3" id="KW-0813">Transport</keyword>
<evidence type="ECO:0000256" key="14">
    <source>
        <dbReference type="SAM" id="Phobius"/>
    </source>
</evidence>
<keyword evidence="7" id="KW-0862">Zinc</keyword>
<feature type="transmembrane region" description="Helical" evidence="14">
    <location>
        <begin position="885"/>
        <end position="906"/>
    </location>
</feature>
<feature type="domain" description="PHD-type" evidence="15">
    <location>
        <begin position="623"/>
        <end position="672"/>
    </location>
</feature>
<dbReference type="SUPFAM" id="SSF57903">
    <property type="entry name" value="FYVE/PHD zinc finger"/>
    <property type="match status" value="1"/>
</dbReference>
<dbReference type="SMART" id="SM00249">
    <property type="entry name" value="PHD"/>
    <property type="match status" value="1"/>
</dbReference>
<dbReference type="GO" id="GO:0006865">
    <property type="term" value="P:amino acid transport"/>
    <property type="evidence" value="ECO:0007669"/>
    <property type="project" value="UniProtKB-KW"/>
</dbReference>
<dbReference type="GO" id="GO:0005743">
    <property type="term" value="C:mitochondrial inner membrane"/>
    <property type="evidence" value="ECO:0007669"/>
    <property type="project" value="TreeGrafter"/>
</dbReference>
<comment type="similarity">
    <text evidence="2">Belongs to the sideroflexin family.</text>
</comment>
<dbReference type="PROSITE" id="PS50016">
    <property type="entry name" value="ZF_PHD_2"/>
    <property type="match status" value="1"/>
</dbReference>
<dbReference type="PANTHER" id="PTHR11153:SF6">
    <property type="entry name" value="SIDEROFLEXIN-5"/>
    <property type="match status" value="1"/>
</dbReference>
<protein>
    <recommendedName>
        <fullName evidence="15">PHD-type domain-containing protein</fullName>
    </recommendedName>
</protein>
<evidence type="ECO:0000313" key="16">
    <source>
        <dbReference type="EMBL" id="KAJ6043087.1"/>
    </source>
</evidence>
<dbReference type="InterPro" id="IPR019787">
    <property type="entry name" value="Znf_PHD-finger"/>
</dbReference>
<keyword evidence="5" id="KW-0479">Metal-binding</keyword>
<dbReference type="InterPro" id="IPR011011">
    <property type="entry name" value="Znf_FYVE_PHD"/>
</dbReference>
<feature type="compositionally biased region" description="Basic and acidic residues" evidence="13">
    <location>
        <begin position="51"/>
        <end position="64"/>
    </location>
</feature>
<evidence type="ECO:0000256" key="1">
    <source>
        <dbReference type="ARBA" id="ARBA00004225"/>
    </source>
</evidence>
<reference evidence="16" key="1">
    <citation type="journal article" date="2023" name="IMA Fungus">
        <title>Comparative genomic study of the Penicillium genus elucidates a diverse pangenome and 15 lateral gene transfer events.</title>
        <authorList>
            <person name="Petersen C."/>
            <person name="Sorensen T."/>
            <person name="Nielsen M.R."/>
            <person name="Sondergaard T.E."/>
            <person name="Sorensen J.L."/>
            <person name="Fitzpatrick D.A."/>
            <person name="Frisvad J.C."/>
            <person name="Nielsen K.L."/>
        </authorList>
    </citation>
    <scope>NUCLEOTIDE SEQUENCE</scope>
    <source>
        <strain evidence="16">IBT 15450</strain>
    </source>
</reference>
<dbReference type="InterPro" id="IPR013083">
    <property type="entry name" value="Znf_RING/FYVE/PHD"/>
</dbReference>
<evidence type="ECO:0000256" key="3">
    <source>
        <dbReference type="ARBA" id="ARBA00022448"/>
    </source>
</evidence>
<comment type="caution">
    <text evidence="16">The sequence shown here is derived from an EMBL/GenBank/DDBJ whole genome shotgun (WGS) entry which is preliminary data.</text>
</comment>
<feature type="region of interest" description="Disordered" evidence="13">
    <location>
        <begin position="252"/>
        <end position="383"/>
    </location>
</feature>
<evidence type="ECO:0000256" key="7">
    <source>
        <dbReference type="ARBA" id="ARBA00022833"/>
    </source>
</evidence>
<feature type="transmembrane region" description="Helical" evidence="14">
    <location>
        <begin position="990"/>
        <end position="1014"/>
    </location>
</feature>
<dbReference type="AlphaFoldDB" id="A0AAD6IC22"/>
<dbReference type="Pfam" id="PF20826">
    <property type="entry name" value="PHD_5"/>
    <property type="match status" value="1"/>
</dbReference>
<keyword evidence="9 14" id="KW-1133">Transmembrane helix</keyword>
<feature type="compositionally biased region" description="Polar residues" evidence="13">
    <location>
        <begin position="325"/>
        <end position="338"/>
    </location>
</feature>
<sequence>MSWDPVHSFFDPRVTWDTSDPYASSPELHRTPQRFGLASTLKGGPAPSHGESYKGRVDQTDTAKRIRAVRPNQSASEDYPPMGSAKSAASMQTPPPTSASRRKIPEFDEGDGPGATPGMGHLETPSRLLGASPRMFGNLQSSPDLFQLASLDPTGSPFFPQQRLFWDQDLENAGEVPLPTSNGLDSHQNSDTHHIPQLPTIDGSIDLPEFGNGFGISAAPPTDAALFPAPFSTSPRIPVTKAEDPALFLSSPARRFGGPHLTPQTRSLRGIRQPYHHQTEESKREELLRAQAPDGQRPTSFVGLSESEEEDDDFTPRGTRPGLTRSVTHTAITSSHRPLSQAGGMMASTSGIRKSPSKGRSSPAKGMRSTPLARANSVATGLPTRSSSVVLRIGRDGRAKAEMEPVDEGPTGLTDPLTGMDLDGSATESEADPAEYSEYPVLQRAQSSFSIFDLNRRPLSRSDSGSRPPSKGSYASTVGSSHSGRKSPWASSSRGAGRVNHRGSPDIKRTPKRHSSLLHSDSTYTRGSAASDSLPGEDDDSGDATHALRQVLKERGRGPRPSINGFNNRLSRSSHTFTHLRSSPPRLGSDFDIHPRHNASPTTLTDPDLATPSTDRHSNPSNGTRCVCRSMDNGGHLMIQCESCTHWLHTRCVGLERANLPSVYVCIFCAQTPSRQNRARTSYVPTGNAPPSPLAHKSYRVRAFIRYVCLSPWQPGSPPSQYDLSTYWGRVRHAADIADPRTLFVSGAGLESAKSLIASYKQNRIPVMTPELWSAKKVVDATLHPDTGTPVLLPFRMSAYVFSNLVVTAGMLTPGLGTSGTLLWQIGNQSLNVAINNANANKSTPLSTSQIAQSYLMAVSASCSTALGLKALVPRLKSISPNTRLILSRLVPFAAVASASALNVFLMRGEEIRQGIDVYPVLSAEERAKRELIEDAEPVQSLGKSKKAATLAVGETAISRVLNATPIMVLPPLILVKLEKTQWLRARPRMIMPVNLALILGTSLFALPLALAAFPSRQAISASSLEEEFRGRGGDQGMVEFNRGM</sequence>
<feature type="compositionally biased region" description="Polar residues" evidence="13">
    <location>
        <begin position="564"/>
        <end position="581"/>
    </location>
</feature>
<dbReference type="PROSITE" id="PS01359">
    <property type="entry name" value="ZF_PHD_1"/>
    <property type="match status" value="1"/>
</dbReference>
<dbReference type="PANTHER" id="PTHR11153">
    <property type="entry name" value="SIDEROFLEXIN"/>
    <property type="match status" value="1"/>
</dbReference>
<gene>
    <name evidence="16" type="ORF">N7460_004442</name>
</gene>
<dbReference type="InterPro" id="IPR019786">
    <property type="entry name" value="Zinc_finger_PHD-type_CS"/>
</dbReference>
<evidence type="ECO:0000256" key="4">
    <source>
        <dbReference type="ARBA" id="ARBA00022692"/>
    </source>
</evidence>
<evidence type="ECO:0000256" key="11">
    <source>
        <dbReference type="ARBA" id="ARBA00023136"/>
    </source>
</evidence>
<dbReference type="NCBIfam" id="TIGR00798">
    <property type="entry name" value="mtc"/>
    <property type="match status" value="1"/>
</dbReference>
<evidence type="ECO:0000256" key="5">
    <source>
        <dbReference type="ARBA" id="ARBA00022723"/>
    </source>
</evidence>
<feature type="compositionally biased region" description="Polar residues" evidence="13">
    <location>
        <begin position="517"/>
        <end position="531"/>
    </location>
</feature>
<dbReference type="InterPro" id="IPR001965">
    <property type="entry name" value="Znf_PHD"/>
</dbReference>
<evidence type="ECO:0000256" key="9">
    <source>
        <dbReference type="ARBA" id="ARBA00022989"/>
    </source>
</evidence>
<comment type="subcellular location">
    <subcellularLocation>
        <location evidence="1">Mitochondrion membrane</location>
        <topology evidence="1">Multi-pass membrane protein</topology>
    </subcellularLocation>
</comment>
<keyword evidence="8" id="KW-0029">Amino-acid transport</keyword>
<dbReference type="Pfam" id="PF03820">
    <property type="entry name" value="SFXNs"/>
    <property type="match status" value="1"/>
</dbReference>
<keyword evidence="11 14" id="KW-0472">Membrane</keyword>
<dbReference type="Proteomes" id="UP001219568">
    <property type="component" value="Unassembled WGS sequence"/>
</dbReference>
<feature type="region of interest" description="Disordered" evidence="13">
    <location>
        <begin position="396"/>
        <end position="434"/>
    </location>
</feature>
<dbReference type="GO" id="GO:1990542">
    <property type="term" value="P:mitochondrial transmembrane transport"/>
    <property type="evidence" value="ECO:0007669"/>
    <property type="project" value="TreeGrafter"/>
</dbReference>